<dbReference type="EMBL" id="MBTA01000012">
    <property type="protein sequence ID" value="RKD17144.1"/>
    <property type="molecule type" value="Genomic_DNA"/>
</dbReference>
<sequence length="255" mass="29089">MFTKLRFQAPNAYHIDAIKNFEGTALVVDGVLQCLDFAFSMSFGQKGHHRNHRSGGTEKRKKGEIFINAFQGKLAEFAFYTWLQAHKIPSAPPSFDVWGTGIWDTCDFEVKNLKVCIKSAAHFASLLLLECQDWDDFGAYKPNLQSADAVYDLFVFLRIKPDGKTLMRQSRLLFSNQADYETLKSLLLKEHWYSELCGFATWADVIEVINQKQIIPQKALLNGKTLMDADNYYIHANDLKSANTLEALLWQTCVM</sequence>
<dbReference type="OrthoDB" id="2843140at2"/>
<keyword evidence="2" id="KW-1185">Reference proteome</keyword>
<organism evidence="1 2">
    <name type="scientific">Pelobium manganitolerans</name>
    <dbReference type="NCBI Taxonomy" id="1842495"/>
    <lineage>
        <taxon>Bacteria</taxon>
        <taxon>Pseudomonadati</taxon>
        <taxon>Bacteroidota</taxon>
        <taxon>Sphingobacteriia</taxon>
        <taxon>Sphingobacteriales</taxon>
        <taxon>Sphingobacteriaceae</taxon>
        <taxon>Pelobium</taxon>
    </lineage>
</organism>
<dbReference type="AlphaFoldDB" id="A0A419S742"/>
<accession>A0A419S742</accession>
<dbReference type="Proteomes" id="UP000283433">
    <property type="component" value="Unassembled WGS sequence"/>
</dbReference>
<evidence type="ECO:0000313" key="1">
    <source>
        <dbReference type="EMBL" id="RKD17144.1"/>
    </source>
</evidence>
<reference evidence="1 2" key="1">
    <citation type="submission" date="2016-07" db="EMBL/GenBank/DDBJ databases">
        <title>Genome of Pelobium manganitolerans.</title>
        <authorList>
            <person name="Wu S."/>
            <person name="Wang G."/>
        </authorList>
    </citation>
    <scope>NUCLEOTIDE SEQUENCE [LARGE SCALE GENOMIC DNA]</scope>
    <source>
        <strain evidence="1 2">YS-25</strain>
    </source>
</reference>
<protein>
    <submittedName>
        <fullName evidence="1">Uncharacterized protein</fullName>
    </submittedName>
</protein>
<gene>
    <name evidence="1" type="ORF">BCY91_03105</name>
</gene>
<dbReference type="RefSeq" id="WP_120181339.1">
    <property type="nucleotide sequence ID" value="NZ_MBTA01000012.1"/>
</dbReference>
<proteinExistence type="predicted"/>
<comment type="caution">
    <text evidence="1">The sequence shown here is derived from an EMBL/GenBank/DDBJ whole genome shotgun (WGS) entry which is preliminary data.</text>
</comment>
<name>A0A419S742_9SPHI</name>
<evidence type="ECO:0000313" key="2">
    <source>
        <dbReference type="Proteomes" id="UP000283433"/>
    </source>
</evidence>